<dbReference type="PANTHER" id="PTHR36926:SF1">
    <property type="entry name" value="COLICIN V PRODUCTION PROTEIN"/>
    <property type="match status" value="1"/>
</dbReference>
<reference evidence="6 7" key="1">
    <citation type="journal article" date="2013" name="Genome Biol. Evol.">
        <title>Genome evolution and phylogenomic analysis of candidatus kinetoplastibacterium, the betaproteobacterial endosymbionts of strigomonas and angomonas.</title>
        <authorList>
            <person name="Alves J.M."/>
            <person name="Serrano M.G."/>
            <person name="Maia da Silva F."/>
            <person name="Voegtly L.J."/>
            <person name="Matveyev A.V."/>
            <person name="Teixeira M.M."/>
            <person name="Camargo E.P."/>
            <person name="Buck G.A."/>
        </authorList>
    </citation>
    <scope>NUCLEOTIDE SEQUENCE [LARGE SCALE GENOMIC DNA]</scope>
    <source>
        <strain evidence="6 7">TCC012E</strain>
    </source>
</reference>
<dbReference type="KEGG" id="kbt:BCUE_0551"/>
<dbReference type="InterPro" id="IPR003825">
    <property type="entry name" value="Colicin-V_CvpA"/>
</dbReference>
<gene>
    <name evidence="6" type="ORF">BCUE_0551</name>
</gene>
<proteinExistence type="predicted"/>
<comment type="subcellular location">
    <subcellularLocation>
        <location evidence="1">Membrane</location>
        <topology evidence="1">Multi-pass membrane protein</topology>
    </subcellularLocation>
</comment>
<dbReference type="Pfam" id="PF02674">
    <property type="entry name" value="Colicin_V"/>
    <property type="match status" value="1"/>
</dbReference>
<evidence type="ECO:0000313" key="7">
    <source>
        <dbReference type="Proteomes" id="UP000011563"/>
    </source>
</evidence>
<feature type="transmembrane region" description="Helical" evidence="5">
    <location>
        <begin position="31"/>
        <end position="48"/>
    </location>
</feature>
<evidence type="ECO:0000256" key="2">
    <source>
        <dbReference type="ARBA" id="ARBA00022692"/>
    </source>
</evidence>
<accession>M1MDE9</accession>
<keyword evidence="4 5" id="KW-0472">Membrane</keyword>
<evidence type="ECO:0000256" key="5">
    <source>
        <dbReference type="SAM" id="Phobius"/>
    </source>
</evidence>
<evidence type="ECO:0000313" key="6">
    <source>
        <dbReference type="EMBL" id="AGF49745.1"/>
    </source>
</evidence>
<dbReference type="HOGENOM" id="CLU_092720_2_3_4"/>
<dbReference type="AlphaFoldDB" id="M1MDE9"/>
<feature type="transmembrane region" description="Helical" evidence="5">
    <location>
        <begin position="100"/>
        <end position="125"/>
    </location>
</feature>
<keyword evidence="7" id="KW-1185">Reference proteome</keyword>
<dbReference type="GO" id="GO:0016020">
    <property type="term" value="C:membrane"/>
    <property type="evidence" value="ECO:0007669"/>
    <property type="project" value="UniProtKB-SubCell"/>
</dbReference>
<protein>
    <submittedName>
        <fullName evidence="6">Colicin V production protein</fullName>
    </submittedName>
</protein>
<keyword evidence="2 5" id="KW-0812">Transmembrane</keyword>
<dbReference type="InterPro" id="IPR052719">
    <property type="entry name" value="CvpA-like"/>
</dbReference>
<evidence type="ECO:0000256" key="4">
    <source>
        <dbReference type="ARBA" id="ARBA00023136"/>
    </source>
</evidence>
<keyword evidence="3 5" id="KW-1133">Transmembrane helix</keyword>
<dbReference type="GO" id="GO:0009403">
    <property type="term" value="P:toxin biosynthetic process"/>
    <property type="evidence" value="ECO:0007669"/>
    <property type="project" value="InterPro"/>
</dbReference>
<evidence type="ECO:0000256" key="3">
    <source>
        <dbReference type="ARBA" id="ARBA00022989"/>
    </source>
</evidence>
<dbReference type="PATRIC" id="fig|1208922.3.peg.298"/>
<dbReference type="PANTHER" id="PTHR36926">
    <property type="entry name" value="COLICIN V PRODUCTION PROTEIN"/>
    <property type="match status" value="1"/>
</dbReference>
<organism evidence="6 7">
    <name type="scientific">Candidatus Kinetoplastidibacterium blastocrithidiae TCC012E</name>
    <dbReference type="NCBI Taxonomy" id="1208922"/>
    <lineage>
        <taxon>Bacteria</taxon>
        <taxon>Pseudomonadati</taxon>
        <taxon>Pseudomonadota</taxon>
        <taxon>Betaproteobacteria</taxon>
        <taxon>Candidatus Kinetoplastidibacterium</taxon>
    </lineage>
</organism>
<sequence length="154" mass="17390">MDFFDYILACVLLASCIIGYFRGFMRELLSFLSYFISFLITVLLVPDVNDFIEKYLDSQLFSICLSCFIVFLSILSACGFINILISFFVIKSGMTSTDRVLGIVFGALRGLLLTLLALLCCSMLSTECWFMDSVIIKPAMDLVYKIKELLLSDI</sequence>
<dbReference type="RefSeq" id="WP_015390011.1">
    <property type="nucleotide sequence ID" value="NC_020285.1"/>
</dbReference>
<evidence type="ECO:0000256" key="1">
    <source>
        <dbReference type="ARBA" id="ARBA00004141"/>
    </source>
</evidence>
<feature type="transmembrane region" description="Helical" evidence="5">
    <location>
        <begin position="6"/>
        <end position="24"/>
    </location>
</feature>
<dbReference type="EMBL" id="CP003807">
    <property type="protein sequence ID" value="AGF49745.1"/>
    <property type="molecule type" value="Genomic_DNA"/>
</dbReference>
<feature type="transmembrane region" description="Helical" evidence="5">
    <location>
        <begin position="60"/>
        <end position="88"/>
    </location>
</feature>
<name>M1MDE9_9PROT</name>
<dbReference type="Proteomes" id="UP000011563">
    <property type="component" value="Chromosome"/>
</dbReference>